<sequence>IMESIEGLLDALHVPEYLGIPELEDASNFILSFSTPTLILIGAAVFALVYWLAMRPKATKLLCDLNNQSLPVQGEPACRRSTLMKEDQYYCDDVKTAYEAFQRGVRISGDGPCLGFRKLGSPYNWISYKEVSSRAEFFGSGLLHRGCSPSPDQFIAVFSQNRPEWVISKLACYTYSMVIAPLYETLGTEGLIHILNTTESSTVICDKPGRAETLLSYVEGSKTPYVKTIILMEPFEDSLGGRGRSCGVDVLSMKDVEDLGKENWKAPMPPKPEDIAVICSTSGTTGKPKLAMLSHKGMVCCISSVLSILQKKITPRAEDTILSFLPLAHVYELMAQLMFYCQGGRVGFYQGDIQLLMDDCRTLKPTFFPTVPRILNRMYDQIHSAMKSPVKRFLLHCAVWAKQVELRRGIIQNNSIWDWLLFSRIQAILGGRVRIILTGSAPISSTVLSFFRTTLGCLIVEGYGQTECTGACTCSLPGDYTAGGHVGPPVSWSTVKLEDVEEMNYFVSNGEGEICVKGPGVFLGYLKDTEKTAEAIDADGWLHTGDVGRWLPNGTLQIIDRKKHLFKLSQGEYIAPEKIENAYLRCTTVSQVFVHGESLQSFLVGIVVPDPEVLPSFAEKRGITGTYEELCRNPEVRKAVLEDMTRIGREAGLNSLEQVKTIYLHPEMFTIAKGMLTPTLKSIRAKLRNYFQQQINQLYTNPSL</sequence>
<dbReference type="SUPFAM" id="SSF56801">
    <property type="entry name" value="Acetyl-CoA synthetase-like"/>
    <property type="match status" value="1"/>
</dbReference>
<evidence type="ECO:0000256" key="12">
    <source>
        <dbReference type="ARBA" id="ARBA00026113"/>
    </source>
</evidence>
<evidence type="ECO:0000256" key="13">
    <source>
        <dbReference type="ARBA" id="ARBA00026121"/>
    </source>
</evidence>
<keyword evidence="16" id="KW-0472">Membrane</keyword>
<dbReference type="Proteomes" id="UP000008672">
    <property type="component" value="Unassembled WGS sequence"/>
</dbReference>
<evidence type="ECO:0000256" key="4">
    <source>
        <dbReference type="ARBA" id="ARBA00022832"/>
    </source>
</evidence>
<dbReference type="HOGENOM" id="CLU_000022_45_4_1"/>
<dbReference type="Gene3D" id="3.40.50.12780">
    <property type="entry name" value="N-terminal domain of ligase-like"/>
    <property type="match status" value="1"/>
</dbReference>
<dbReference type="EMBL" id="AFYH01114319">
    <property type="status" value="NOT_ANNOTATED_CDS"/>
    <property type="molecule type" value="Genomic_DNA"/>
</dbReference>
<dbReference type="EMBL" id="AFYH01114320">
    <property type="status" value="NOT_ANNOTATED_CDS"/>
    <property type="molecule type" value="Genomic_DNA"/>
</dbReference>
<evidence type="ECO:0000256" key="1">
    <source>
        <dbReference type="ARBA" id="ARBA00006432"/>
    </source>
</evidence>
<comment type="catalytic activity">
    <reaction evidence="9">
        <text>15-hydroxy-(5Z,8Z,11Z,13E)-eicosatetraenoate + ATP + CoA = 15-hydroxy-(5Z,8Z,11Z,13E)-eicosatetraenoyl-CoA + AMP + diphosphate</text>
        <dbReference type="Rhea" id="RHEA:52116"/>
        <dbReference type="ChEBI" id="CHEBI:30616"/>
        <dbReference type="ChEBI" id="CHEBI:33019"/>
        <dbReference type="ChEBI" id="CHEBI:57287"/>
        <dbReference type="ChEBI" id="CHEBI:78832"/>
        <dbReference type="ChEBI" id="CHEBI:136409"/>
        <dbReference type="ChEBI" id="CHEBI:456215"/>
    </reaction>
    <physiologicalReaction direction="left-to-right" evidence="9">
        <dbReference type="Rhea" id="RHEA:52117"/>
    </physiologicalReaction>
</comment>
<dbReference type="EMBL" id="AFYH01114321">
    <property type="status" value="NOT_ANNOTATED_CDS"/>
    <property type="molecule type" value="Genomic_DNA"/>
</dbReference>
<evidence type="ECO:0000259" key="17">
    <source>
        <dbReference type="Pfam" id="PF00501"/>
    </source>
</evidence>
<dbReference type="EMBL" id="AFYH01114322">
    <property type="status" value="NOT_ANNOTATED_CDS"/>
    <property type="molecule type" value="Genomic_DNA"/>
</dbReference>
<dbReference type="EMBL" id="AFYH01114324">
    <property type="status" value="NOT_ANNOTATED_CDS"/>
    <property type="molecule type" value="Genomic_DNA"/>
</dbReference>
<protein>
    <recommendedName>
        <fullName evidence="14">Arachidonate--CoA ligase</fullName>
        <ecNumber evidence="12">6.2.1.15</ecNumber>
        <ecNumber evidence="13">6.2.1.3</ecNumber>
    </recommendedName>
</protein>
<dbReference type="OMA" id="ISMMDEG"/>
<evidence type="ECO:0000256" key="15">
    <source>
        <dbReference type="ARBA" id="ARBA00049139"/>
    </source>
</evidence>
<evidence type="ECO:0000256" key="7">
    <source>
        <dbReference type="ARBA" id="ARBA00024484"/>
    </source>
</evidence>
<comment type="catalytic activity">
    <reaction evidence="11">
        <text>(E)-hexadec-2-enoate + ATP + CoA = (2E)-hexadecenoyl-CoA + AMP + diphosphate</text>
        <dbReference type="Rhea" id="RHEA:36139"/>
        <dbReference type="ChEBI" id="CHEBI:30616"/>
        <dbReference type="ChEBI" id="CHEBI:33019"/>
        <dbReference type="ChEBI" id="CHEBI:57287"/>
        <dbReference type="ChEBI" id="CHEBI:61526"/>
        <dbReference type="ChEBI" id="CHEBI:72745"/>
        <dbReference type="ChEBI" id="CHEBI:456215"/>
    </reaction>
    <physiologicalReaction direction="left-to-right" evidence="11">
        <dbReference type="Rhea" id="RHEA:36140"/>
    </physiologicalReaction>
</comment>
<dbReference type="EC" id="6.2.1.15" evidence="12"/>
<dbReference type="GeneTree" id="ENSGT00940000156651"/>
<evidence type="ECO:0000313" key="18">
    <source>
        <dbReference type="Ensembl" id="ENSLACP00000014469.1"/>
    </source>
</evidence>
<dbReference type="InterPro" id="IPR000873">
    <property type="entry name" value="AMP-dep_synth/lig_dom"/>
</dbReference>
<reference evidence="18" key="3">
    <citation type="submission" date="2025-09" db="UniProtKB">
        <authorList>
            <consortium name="Ensembl"/>
        </authorList>
    </citation>
    <scope>IDENTIFICATION</scope>
</reference>
<comment type="catalytic activity">
    <reaction evidence="10">
        <text>(5Z,8Z,11Z,14Z)-eicosatetraenoate + ATP + CoA = (5Z,8Z,11Z,14Z)-eicosatetraenoyl-CoA + AMP + diphosphate</text>
        <dbReference type="Rhea" id="RHEA:19713"/>
        <dbReference type="ChEBI" id="CHEBI:30616"/>
        <dbReference type="ChEBI" id="CHEBI:32395"/>
        <dbReference type="ChEBI" id="CHEBI:33019"/>
        <dbReference type="ChEBI" id="CHEBI:57287"/>
        <dbReference type="ChEBI" id="CHEBI:57368"/>
        <dbReference type="ChEBI" id="CHEBI:456215"/>
        <dbReference type="EC" id="6.2.1.15"/>
    </reaction>
    <physiologicalReaction direction="left-to-right" evidence="10">
        <dbReference type="Rhea" id="RHEA:19714"/>
    </physiologicalReaction>
</comment>
<dbReference type="EMBL" id="AFYH01114318">
    <property type="status" value="NOT_ANNOTATED_CDS"/>
    <property type="molecule type" value="Genomic_DNA"/>
</dbReference>
<dbReference type="InterPro" id="IPR045311">
    <property type="entry name" value="LC-FACS_euk"/>
</dbReference>
<evidence type="ECO:0000256" key="14">
    <source>
        <dbReference type="ARBA" id="ARBA00032120"/>
    </source>
</evidence>
<reference evidence="19" key="1">
    <citation type="submission" date="2011-08" db="EMBL/GenBank/DDBJ databases">
        <title>The draft genome of Latimeria chalumnae.</title>
        <authorList>
            <person name="Di Palma F."/>
            <person name="Alfoldi J."/>
            <person name="Johnson J."/>
            <person name="Berlin A."/>
            <person name="Gnerre S."/>
            <person name="Jaffe D."/>
            <person name="MacCallum I."/>
            <person name="Young S."/>
            <person name="Walker B.J."/>
            <person name="Lander E."/>
            <person name="Lindblad-Toh K."/>
        </authorList>
    </citation>
    <scope>NUCLEOTIDE SEQUENCE [LARGE SCALE GENOMIC DNA]</scope>
    <source>
        <strain evidence="19">Wild caught</strain>
    </source>
</reference>
<evidence type="ECO:0000256" key="6">
    <source>
        <dbReference type="ARBA" id="ARBA00024469"/>
    </source>
</evidence>
<keyword evidence="5" id="KW-0067">ATP-binding</keyword>
<dbReference type="EMBL" id="AFYH01114323">
    <property type="status" value="NOT_ANNOTATED_CDS"/>
    <property type="molecule type" value="Genomic_DNA"/>
</dbReference>
<evidence type="ECO:0000256" key="9">
    <source>
        <dbReference type="ARBA" id="ARBA00024532"/>
    </source>
</evidence>
<dbReference type="Bgee" id="ENSLACG00000012732">
    <property type="expression patterns" value="Expressed in pectoral fin and 1 other cell type or tissue"/>
</dbReference>
<feature type="domain" description="AMP-dependent synthetase/ligase" evidence="17">
    <location>
        <begin position="121"/>
        <end position="526"/>
    </location>
</feature>
<evidence type="ECO:0000256" key="2">
    <source>
        <dbReference type="ARBA" id="ARBA00022598"/>
    </source>
</evidence>
<reference evidence="18" key="2">
    <citation type="submission" date="2025-08" db="UniProtKB">
        <authorList>
            <consortium name="Ensembl"/>
        </authorList>
    </citation>
    <scope>IDENTIFICATION</scope>
</reference>
<comment type="catalytic activity">
    <reaction evidence="8">
        <text>12-hydroxy-(5Z,8Z,10E,14Z)-eicosatetraenoate + ATP + CoA = 12-hydroxy-(5Z,8Z,10E,14Z)-eicosatetraenoyl-CoA + AMP + diphosphate</text>
        <dbReference type="Rhea" id="RHEA:52112"/>
        <dbReference type="ChEBI" id="CHEBI:30616"/>
        <dbReference type="ChEBI" id="CHEBI:33019"/>
        <dbReference type="ChEBI" id="CHEBI:57287"/>
        <dbReference type="ChEBI" id="CHEBI:90718"/>
        <dbReference type="ChEBI" id="CHEBI:136408"/>
        <dbReference type="ChEBI" id="CHEBI:456215"/>
    </reaction>
    <physiologicalReaction direction="left-to-right" evidence="8">
        <dbReference type="Rhea" id="RHEA:52113"/>
    </physiologicalReaction>
</comment>
<dbReference type="STRING" id="7897.ENSLACP00000014469"/>
<evidence type="ECO:0000256" key="16">
    <source>
        <dbReference type="SAM" id="Phobius"/>
    </source>
</evidence>
<evidence type="ECO:0000256" key="8">
    <source>
        <dbReference type="ARBA" id="ARBA00024495"/>
    </source>
</evidence>
<dbReference type="PANTHER" id="PTHR43272">
    <property type="entry name" value="LONG-CHAIN-FATTY-ACID--COA LIGASE"/>
    <property type="match status" value="1"/>
</dbReference>
<dbReference type="GO" id="GO:0005783">
    <property type="term" value="C:endoplasmic reticulum"/>
    <property type="evidence" value="ECO:0007669"/>
    <property type="project" value="TreeGrafter"/>
</dbReference>
<comment type="catalytic activity">
    <reaction evidence="7">
        <text>a long-chain fatty acid + ATP + CoA = a long-chain fatty acyl-CoA + AMP + diphosphate</text>
        <dbReference type="Rhea" id="RHEA:15421"/>
        <dbReference type="ChEBI" id="CHEBI:30616"/>
        <dbReference type="ChEBI" id="CHEBI:33019"/>
        <dbReference type="ChEBI" id="CHEBI:57287"/>
        <dbReference type="ChEBI" id="CHEBI:57560"/>
        <dbReference type="ChEBI" id="CHEBI:83139"/>
        <dbReference type="ChEBI" id="CHEBI:456215"/>
        <dbReference type="EC" id="6.2.1.3"/>
    </reaction>
    <physiologicalReaction direction="left-to-right" evidence="7">
        <dbReference type="Rhea" id="RHEA:15422"/>
    </physiologicalReaction>
</comment>
<organism evidence="18 19">
    <name type="scientific">Latimeria chalumnae</name>
    <name type="common">Coelacanth</name>
    <dbReference type="NCBI Taxonomy" id="7897"/>
    <lineage>
        <taxon>Eukaryota</taxon>
        <taxon>Metazoa</taxon>
        <taxon>Chordata</taxon>
        <taxon>Craniata</taxon>
        <taxon>Vertebrata</taxon>
        <taxon>Euteleostomi</taxon>
        <taxon>Coelacanthiformes</taxon>
        <taxon>Coelacanthidae</taxon>
        <taxon>Latimeria</taxon>
    </lineage>
</organism>
<dbReference type="eggNOG" id="KOG1256">
    <property type="taxonomic scope" value="Eukaryota"/>
</dbReference>
<dbReference type="GO" id="GO:0005524">
    <property type="term" value="F:ATP binding"/>
    <property type="evidence" value="ECO:0007669"/>
    <property type="project" value="UniProtKB-KW"/>
</dbReference>
<comment type="catalytic activity">
    <reaction evidence="6">
        <text>5-hydroxy-(6E,8Z,11Z,14Z)-eicosatetraenoate + ATP + CoA = 5-hydroxy-(6E,8Z,11Z,14Z)-eicosatetraenoyl-CoA + AMP + diphosphate</text>
        <dbReference type="Rhea" id="RHEA:52108"/>
        <dbReference type="ChEBI" id="CHEBI:30616"/>
        <dbReference type="ChEBI" id="CHEBI:33019"/>
        <dbReference type="ChEBI" id="CHEBI:57287"/>
        <dbReference type="ChEBI" id="CHEBI:65341"/>
        <dbReference type="ChEBI" id="CHEBI:136407"/>
        <dbReference type="ChEBI" id="CHEBI:456215"/>
    </reaction>
    <physiologicalReaction direction="left-to-right" evidence="6">
        <dbReference type="Rhea" id="RHEA:52109"/>
    </physiologicalReaction>
</comment>
<keyword evidence="16" id="KW-1133">Transmembrane helix</keyword>
<accession>H3AXU8</accession>
<keyword evidence="16" id="KW-0812">Transmembrane</keyword>
<keyword evidence="4" id="KW-0443">Lipid metabolism</keyword>
<dbReference type="Pfam" id="PF00501">
    <property type="entry name" value="AMP-binding"/>
    <property type="match status" value="1"/>
</dbReference>
<evidence type="ECO:0000256" key="5">
    <source>
        <dbReference type="ARBA" id="ARBA00022840"/>
    </source>
</evidence>
<name>H3AXU8_LATCH</name>
<comment type="similarity">
    <text evidence="1">Belongs to the ATP-dependent AMP-binding enzyme family.</text>
</comment>
<dbReference type="GO" id="GO:0016020">
    <property type="term" value="C:membrane"/>
    <property type="evidence" value="ECO:0007669"/>
    <property type="project" value="TreeGrafter"/>
</dbReference>
<keyword evidence="19" id="KW-1185">Reference proteome</keyword>
<dbReference type="CDD" id="cd05927">
    <property type="entry name" value="LC-FACS_euk"/>
    <property type="match status" value="1"/>
</dbReference>
<dbReference type="InParanoid" id="H3AXU8"/>
<dbReference type="InterPro" id="IPR042099">
    <property type="entry name" value="ANL_N_sf"/>
</dbReference>
<evidence type="ECO:0000256" key="11">
    <source>
        <dbReference type="ARBA" id="ARBA00024565"/>
    </source>
</evidence>
<feature type="transmembrane region" description="Helical" evidence="16">
    <location>
        <begin position="29"/>
        <end position="52"/>
    </location>
</feature>
<dbReference type="Ensembl" id="ENSLACT00000014569.1">
    <property type="protein sequence ID" value="ENSLACP00000014469.1"/>
    <property type="gene ID" value="ENSLACG00000012732.1"/>
</dbReference>
<evidence type="ECO:0000256" key="3">
    <source>
        <dbReference type="ARBA" id="ARBA00022741"/>
    </source>
</evidence>
<comment type="catalytic activity">
    <reaction evidence="15">
        <text>hexadecanoate + ATP + CoA = hexadecanoyl-CoA + AMP + diphosphate</text>
        <dbReference type="Rhea" id="RHEA:30751"/>
        <dbReference type="ChEBI" id="CHEBI:7896"/>
        <dbReference type="ChEBI" id="CHEBI:30616"/>
        <dbReference type="ChEBI" id="CHEBI:33019"/>
        <dbReference type="ChEBI" id="CHEBI:57287"/>
        <dbReference type="ChEBI" id="CHEBI:57379"/>
        <dbReference type="ChEBI" id="CHEBI:456215"/>
    </reaction>
    <physiologicalReaction direction="left-to-right" evidence="15">
        <dbReference type="Rhea" id="RHEA:30752"/>
    </physiologicalReaction>
</comment>
<gene>
    <name evidence="18" type="primary">LOC102364477</name>
</gene>
<dbReference type="EC" id="6.2.1.3" evidence="13"/>
<evidence type="ECO:0000256" key="10">
    <source>
        <dbReference type="ARBA" id="ARBA00024548"/>
    </source>
</evidence>
<dbReference type="GO" id="GO:0047676">
    <property type="term" value="F:arachidonate-CoA ligase activity"/>
    <property type="evidence" value="ECO:0007669"/>
    <property type="project" value="UniProtKB-EC"/>
</dbReference>
<keyword evidence="3" id="KW-0547">Nucleotide-binding</keyword>
<keyword evidence="4" id="KW-0276">Fatty acid metabolism</keyword>
<dbReference type="AlphaFoldDB" id="H3AXU8"/>
<dbReference type="PANTHER" id="PTHR43272:SF36">
    <property type="entry name" value="LONG-CHAIN-FATTY-ACID--COA LIGASE"/>
    <property type="match status" value="1"/>
</dbReference>
<proteinExistence type="inferred from homology"/>
<evidence type="ECO:0000313" key="19">
    <source>
        <dbReference type="Proteomes" id="UP000008672"/>
    </source>
</evidence>
<keyword evidence="2" id="KW-0436">Ligase</keyword>